<proteinExistence type="predicted"/>
<protein>
    <submittedName>
        <fullName evidence="2">Uncharacterized protein</fullName>
    </submittedName>
</protein>
<feature type="transmembrane region" description="Helical" evidence="1">
    <location>
        <begin position="21"/>
        <end position="47"/>
    </location>
</feature>
<keyword evidence="1" id="KW-1133">Transmembrane helix</keyword>
<accession>A0A0L7M9K7</accession>
<keyword evidence="1" id="KW-0812">Transmembrane</keyword>
<keyword evidence="1" id="KW-0472">Membrane</keyword>
<evidence type="ECO:0000256" key="1">
    <source>
        <dbReference type="SAM" id="Phobius"/>
    </source>
</evidence>
<dbReference type="KEGG" id="pfd:PFDG_05032"/>
<reference evidence="3" key="1">
    <citation type="submission" date="2006-09" db="EMBL/GenBank/DDBJ databases">
        <title>Annotation of Plasmodium falciparum Dd2.</title>
        <authorList>
            <consortium name="The Broad Institute Genome Sequencing Platform"/>
            <person name="Volkman S.K."/>
            <person name="Neafsey D.E."/>
            <person name="Dash A.P."/>
            <person name="Chitnis C.E."/>
            <person name="Hartl D.L."/>
            <person name="Young S.K."/>
            <person name="Zeng Q."/>
            <person name="Koehrsen M."/>
            <person name="Alvarado L."/>
            <person name="Berlin A."/>
            <person name="Borenstein D."/>
            <person name="Chapman S.B."/>
            <person name="Chen Z."/>
            <person name="Engels R."/>
            <person name="Freedman E."/>
            <person name="Gellesch M."/>
            <person name="Goldberg J."/>
            <person name="Griggs A."/>
            <person name="Gujja S."/>
            <person name="Heilman E.R."/>
            <person name="Heiman D.I."/>
            <person name="Howarth C."/>
            <person name="Jen D."/>
            <person name="Larson L."/>
            <person name="Mehta T."/>
            <person name="Neiman D."/>
            <person name="Park D."/>
            <person name="Pearson M."/>
            <person name="Roberts A."/>
            <person name="Saif S."/>
            <person name="Shea T."/>
            <person name="Shenoy N."/>
            <person name="Sisk P."/>
            <person name="Stolte C."/>
            <person name="Sykes S."/>
            <person name="Walk T."/>
            <person name="White J."/>
            <person name="Yandava C."/>
            <person name="Haas B."/>
            <person name="Henn M.R."/>
            <person name="Nusbaum C."/>
            <person name="Birren B."/>
        </authorList>
    </citation>
    <scope>NUCLEOTIDE SEQUENCE [LARGE SCALE GENOMIC DNA]</scope>
</reference>
<evidence type="ECO:0000313" key="2">
    <source>
        <dbReference type="EMBL" id="KOB89483.1"/>
    </source>
</evidence>
<name>A0A0L7M9K7_PLAF4</name>
<evidence type="ECO:0000313" key="3">
    <source>
        <dbReference type="Proteomes" id="UP000054282"/>
    </source>
</evidence>
<dbReference type="OrthoDB" id="372911at2759"/>
<sequence length="129" mass="15618">MTKNDYRSIPKFRKMIHRGKTNYMSIHFIHLIMNIIVLNYIVIYIFFLNKYNNDSKRNILDEDQSYYFPVEGNKIEERLRNTLSNIDIFFCLTLHVFICITQYYNNNNNKGLWNTLSNKDNVTHVYCET</sequence>
<dbReference type="Proteomes" id="UP000054282">
    <property type="component" value="Unassembled WGS sequence"/>
</dbReference>
<organism evidence="2 3">
    <name type="scientific">Plasmodium falciparum (isolate Dd2)</name>
    <dbReference type="NCBI Taxonomy" id="57267"/>
    <lineage>
        <taxon>Eukaryota</taxon>
        <taxon>Sar</taxon>
        <taxon>Alveolata</taxon>
        <taxon>Apicomplexa</taxon>
        <taxon>Aconoidasida</taxon>
        <taxon>Haemosporida</taxon>
        <taxon>Plasmodiidae</taxon>
        <taxon>Plasmodium</taxon>
        <taxon>Plasmodium (Laverania)</taxon>
    </lineage>
</organism>
<feature type="transmembrane region" description="Helical" evidence="1">
    <location>
        <begin position="86"/>
        <end position="104"/>
    </location>
</feature>
<reference evidence="3" key="2">
    <citation type="submission" date="2006-09" db="EMBL/GenBank/DDBJ databases">
        <title>The genome sequence of Plasmodium falciparum Dd2.</title>
        <authorList>
            <consortium name="The Broad Institute Genome Sequencing Platform"/>
            <person name="Birren B."/>
            <person name="Lander E."/>
            <person name="Galagan J."/>
            <person name="Nusbaum C."/>
            <person name="Devon K."/>
            <person name="Henn M."/>
            <person name="Jaffe D."/>
            <person name="Butler J."/>
            <person name="Alvarez P."/>
            <person name="Gnerre S."/>
            <person name="Grabherr M."/>
            <person name="Kleber M."/>
            <person name="Mauceli E."/>
            <person name="Brockman W."/>
            <person name="MacCallum I.A."/>
            <person name="Rounsley S."/>
            <person name="Young S."/>
            <person name="LaButti K."/>
            <person name="Pushparaj V."/>
            <person name="DeCaprio D."/>
            <person name="Crawford M."/>
            <person name="Koehrsen M."/>
            <person name="Engels R."/>
            <person name="Montgomery P."/>
            <person name="Pearson M."/>
            <person name="Howarth C."/>
            <person name="Larson L."/>
            <person name="Luoma S."/>
            <person name="White J."/>
            <person name="Kodira C."/>
            <person name="Zeng Q."/>
            <person name="O'Leary S."/>
            <person name="Yandava C."/>
            <person name="Alvarado L."/>
            <person name="Wirth D."/>
            <person name="Volkman S."/>
            <person name="Hartl D."/>
        </authorList>
    </citation>
    <scope>NUCLEOTIDE SEQUENCE [LARGE SCALE GENOMIC DNA]</scope>
</reference>
<dbReference type="EMBL" id="GG702527">
    <property type="protein sequence ID" value="KOB89483.1"/>
    <property type="molecule type" value="Genomic_DNA"/>
</dbReference>
<gene>
    <name evidence="2" type="ORF">PFDG_05032</name>
</gene>
<dbReference type="AlphaFoldDB" id="A0A0L7M9K7"/>